<keyword evidence="2" id="KW-1185">Reference proteome</keyword>
<comment type="caution">
    <text evidence="1">The sequence shown here is derived from an EMBL/GenBank/DDBJ whole genome shotgun (WGS) entry which is preliminary data.</text>
</comment>
<dbReference type="Pfam" id="PF05988">
    <property type="entry name" value="DUF899"/>
    <property type="match status" value="1"/>
</dbReference>
<organism evidence="1 2">
    <name type="scientific">Actinospica acidithermotolerans</name>
    <dbReference type="NCBI Taxonomy" id="2828514"/>
    <lineage>
        <taxon>Bacteria</taxon>
        <taxon>Bacillati</taxon>
        <taxon>Actinomycetota</taxon>
        <taxon>Actinomycetes</taxon>
        <taxon>Catenulisporales</taxon>
        <taxon>Actinospicaceae</taxon>
        <taxon>Actinospica</taxon>
    </lineage>
</organism>
<reference evidence="1" key="1">
    <citation type="submission" date="2021-04" db="EMBL/GenBank/DDBJ databases">
        <title>Genome based classification of Actinospica acidithermotolerans sp. nov., an actinobacterium isolated from an Indonesian hot spring.</title>
        <authorList>
            <person name="Kusuma A.B."/>
            <person name="Putra K.E."/>
            <person name="Nafisah S."/>
            <person name="Loh J."/>
            <person name="Nouioui I."/>
            <person name="Goodfellow M."/>
        </authorList>
    </citation>
    <scope>NUCLEOTIDE SEQUENCE</scope>
    <source>
        <strain evidence="1">MGRD01-02</strain>
    </source>
</reference>
<dbReference type="InterPro" id="IPR010296">
    <property type="entry name" value="DUF899_thioredox"/>
</dbReference>
<proteinExistence type="predicted"/>
<evidence type="ECO:0000313" key="1">
    <source>
        <dbReference type="EMBL" id="MBR7825448.1"/>
    </source>
</evidence>
<protein>
    <submittedName>
        <fullName evidence="1">DUF899 domain-containing protein</fullName>
    </submittedName>
</protein>
<dbReference type="EMBL" id="JAGSOH010000005">
    <property type="protein sequence ID" value="MBR7825448.1"/>
    <property type="molecule type" value="Genomic_DNA"/>
</dbReference>
<name>A0A941IHR8_9ACTN</name>
<dbReference type="RefSeq" id="WP_212516593.1">
    <property type="nucleotide sequence ID" value="NZ_JAGSOH010000005.1"/>
</dbReference>
<gene>
    <name evidence="1" type="ORF">KDK95_03960</name>
</gene>
<dbReference type="Proteomes" id="UP000676325">
    <property type="component" value="Unassembled WGS sequence"/>
</dbReference>
<dbReference type="AlphaFoldDB" id="A0A941IHR8"/>
<accession>A0A941IHR8</accession>
<evidence type="ECO:0000313" key="2">
    <source>
        <dbReference type="Proteomes" id="UP000676325"/>
    </source>
</evidence>
<sequence length="221" mass="25349">MSLPQVVSREQWLEARIALLAEEKMLTRRRDALNAKRRELPMVRVEKEYVFEGPDGKVTLAELFRDSRQLVVQHIMFGPDWDSACPRCTAATSEFTPTLLDRMREADTEFAMVCRAPIAKVRAYSEGRGWALPWYSSYGSDFNYDFRVTVDSSIPQLEYNYRPEPGILGEDEVSTEVPGASCFLRENGEIFHTYSAYARGMDLTELRYAFLDMTALGRQDS</sequence>